<gene>
    <name evidence="8" type="ORF">GSTENG00002844001</name>
</gene>
<dbReference type="SUPFAM" id="SSF48726">
    <property type="entry name" value="Immunoglobulin"/>
    <property type="match status" value="1"/>
</dbReference>
<comment type="caution">
    <text evidence="8">The sequence shown here is derived from an EMBL/GenBank/DDBJ whole genome shotgun (WGS) entry which is preliminary data.</text>
</comment>
<evidence type="ECO:0000313" key="8">
    <source>
        <dbReference type="EMBL" id="CAF89093.1"/>
    </source>
</evidence>
<dbReference type="OrthoDB" id="5973910at2759"/>
<reference evidence="8" key="2">
    <citation type="submission" date="2004-02" db="EMBL/GenBank/DDBJ databases">
        <authorList>
            <consortium name="Genoscope"/>
            <consortium name="Whitehead Institute Centre for Genome Research"/>
        </authorList>
    </citation>
    <scope>NUCLEOTIDE SEQUENCE</scope>
</reference>
<proteinExistence type="predicted"/>
<evidence type="ECO:0000256" key="6">
    <source>
        <dbReference type="ARBA" id="ARBA00023319"/>
    </source>
</evidence>
<dbReference type="InterPro" id="IPR057755">
    <property type="entry name" value="UNC5A-D-like_N"/>
</dbReference>
<dbReference type="InterPro" id="IPR013783">
    <property type="entry name" value="Ig-like_fold"/>
</dbReference>
<accession>Q4TDD9</accession>
<dbReference type="Gene3D" id="2.60.40.10">
    <property type="entry name" value="Immunoglobulins"/>
    <property type="match status" value="1"/>
</dbReference>
<evidence type="ECO:0000256" key="2">
    <source>
        <dbReference type="ARBA" id="ARBA00023136"/>
    </source>
</evidence>
<evidence type="ECO:0000256" key="1">
    <source>
        <dbReference type="ARBA" id="ARBA00004479"/>
    </source>
</evidence>
<organism evidence="8">
    <name type="scientific">Tetraodon nigroviridis</name>
    <name type="common">Spotted green pufferfish</name>
    <name type="synonym">Chelonodon nigroviridis</name>
    <dbReference type="NCBI Taxonomy" id="99883"/>
    <lineage>
        <taxon>Eukaryota</taxon>
        <taxon>Metazoa</taxon>
        <taxon>Chordata</taxon>
        <taxon>Craniata</taxon>
        <taxon>Vertebrata</taxon>
        <taxon>Euteleostomi</taxon>
        <taxon>Actinopterygii</taxon>
        <taxon>Neopterygii</taxon>
        <taxon>Teleostei</taxon>
        <taxon>Neoteleostei</taxon>
        <taxon>Acanthomorphata</taxon>
        <taxon>Eupercaria</taxon>
        <taxon>Tetraodontiformes</taxon>
        <taxon>Tetradontoidea</taxon>
        <taxon>Tetraodontidae</taxon>
        <taxon>Tetraodon</taxon>
    </lineage>
</organism>
<keyword evidence="2" id="KW-0472">Membrane</keyword>
<dbReference type="Pfam" id="PF25609">
    <property type="entry name" value="Unc5_NetrinR_N"/>
    <property type="match status" value="1"/>
</dbReference>
<feature type="non-terminal residue" evidence="8">
    <location>
        <position position="1"/>
    </location>
</feature>
<sequence length="70" mass="7807">GRGPPDAAPSSPGTLPYFLQEPQDAFIVRGNPVRLRCQAAPALQIFFKCNGEWVHQNQHFSHEFKDLDTG</sequence>
<name>Q4TDD9_TETNG</name>
<dbReference type="KEGG" id="tng:GSTEN00002844G001"/>
<dbReference type="InterPro" id="IPR036179">
    <property type="entry name" value="Ig-like_dom_sf"/>
</dbReference>
<evidence type="ECO:0000256" key="3">
    <source>
        <dbReference type="ARBA" id="ARBA00023157"/>
    </source>
</evidence>
<comment type="subcellular location">
    <subcellularLocation>
        <location evidence="1">Membrane</location>
        <topology evidence="1">Single-pass type I membrane protein</topology>
    </subcellularLocation>
</comment>
<evidence type="ECO:0000256" key="5">
    <source>
        <dbReference type="ARBA" id="ARBA00023180"/>
    </source>
</evidence>
<keyword evidence="5" id="KW-0325">Glycoprotein</keyword>
<dbReference type="AlphaFoldDB" id="Q4TDD9"/>
<reference evidence="8" key="1">
    <citation type="journal article" date="2004" name="Nature">
        <title>Genome duplication in the teleost fish Tetraodon nigroviridis reveals the early vertebrate proto-karyotype.</title>
        <authorList>
            <person name="Jaillon O."/>
            <person name="Aury J.-M."/>
            <person name="Brunet F."/>
            <person name="Petit J.-L."/>
            <person name="Stange-Thomann N."/>
            <person name="Mauceli E."/>
            <person name="Bouneau L."/>
            <person name="Fischer C."/>
            <person name="Ozouf-Costaz C."/>
            <person name="Bernot A."/>
            <person name="Nicaud S."/>
            <person name="Jaffe D."/>
            <person name="Fisher S."/>
            <person name="Lutfalla G."/>
            <person name="Dossat C."/>
            <person name="Segurens B."/>
            <person name="Dasilva C."/>
            <person name="Salanoubat M."/>
            <person name="Levy M."/>
            <person name="Boudet N."/>
            <person name="Castellano S."/>
            <person name="Anthouard V."/>
            <person name="Jubin C."/>
            <person name="Castelli V."/>
            <person name="Katinka M."/>
            <person name="Vacherie B."/>
            <person name="Biemont C."/>
            <person name="Skalli Z."/>
            <person name="Cattolico L."/>
            <person name="Poulain J."/>
            <person name="De Berardinis V."/>
            <person name="Cruaud C."/>
            <person name="Duprat S."/>
            <person name="Brottier P."/>
            <person name="Coutanceau J.-P."/>
            <person name="Gouzy J."/>
            <person name="Parra G."/>
            <person name="Lardier G."/>
            <person name="Chapple C."/>
            <person name="McKernan K.J."/>
            <person name="McEwan P."/>
            <person name="Bosak S."/>
            <person name="Kellis M."/>
            <person name="Volff J.-N."/>
            <person name="Guigo R."/>
            <person name="Zody M.C."/>
            <person name="Mesirov J."/>
            <person name="Lindblad-Toh K."/>
            <person name="Birren B."/>
            <person name="Nusbaum C."/>
            <person name="Kahn D."/>
            <person name="Robinson-Rechavi M."/>
            <person name="Laudet V."/>
            <person name="Schachter V."/>
            <person name="Quetier F."/>
            <person name="Saurin W."/>
            <person name="Scarpelli C."/>
            <person name="Wincker P."/>
            <person name="Lander E.S."/>
            <person name="Weissenbach J."/>
            <person name="Roest Crollius H."/>
        </authorList>
    </citation>
    <scope>NUCLEOTIDE SEQUENCE [LARGE SCALE GENOMIC DNA]</scope>
</reference>
<protein>
    <submittedName>
        <fullName evidence="8">(spotted green pufferfish) hypothetical protein</fullName>
    </submittedName>
</protein>
<evidence type="ECO:0000256" key="4">
    <source>
        <dbReference type="ARBA" id="ARBA00023170"/>
    </source>
</evidence>
<evidence type="ECO:0000259" key="7">
    <source>
        <dbReference type="Pfam" id="PF25609"/>
    </source>
</evidence>
<keyword evidence="6" id="KW-0393">Immunoglobulin domain</keyword>
<feature type="non-terminal residue" evidence="8">
    <location>
        <position position="70"/>
    </location>
</feature>
<keyword evidence="3" id="KW-1015">Disulfide bond</keyword>
<feature type="domain" description="Netrin receptor UNC5A-D-like N-terminal" evidence="7">
    <location>
        <begin position="12"/>
        <end position="69"/>
    </location>
</feature>
<keyword evidence="4" id="KW-0675">Receptor</keyword>
<dbReference type="EMBL" id="CAAE01006319">
    <property type="protein sequence ID" value="CAF89093.1"/>
    <property type="molecule type" value="Genomic_DNA"/>
</dbReference>